<dbReference type="Pfam" id="PF00149">
    <property type="entry name" value="Metallophos"/>
    <property type="match status" value="1"/>
</dbReference>
<comment type="caution">
    <text evidence="2">The sequence shown here is derived from an EMBL/GenBank/DDBJ whole genome shotgun (WGS) entry which is preliminary data.</text>
</comment>
<dbReference type="OrthoDB" id="2412157at2759"/>
<dbReference type="InterPro" id="IPR004843">
    <property type="entry name" value="Calcineurin-like_PHP"/>
</dbReference>
<dbReference type="GO" id="GO:0016787">
    <property type="term" value="F:hydrolase activity"/>
    <property type="evidence" value="ECO:0007669"/>
    <property type="project" value="InterPro"/>
</dbReference>
<accession>A0A9Q0LNB5</accession>
<organism evidence="2 3">
    <name type="scientific">Anaeramoeba ignava</name>
    <name type="common">Anaerobic marine amoeba</name>
    <dbReference type="NCBI Taxonomy" id="1746090"/>
    <lineage>
        <taxon>Eukaryota</taxon>
        <taxon>Metamonada</taxon>
        <taxon>Anaeramoebidae</taxon>
        <taxon>Anaeramoeba</taxon>
    </lineage>
</organism>
<dbReference type="Proteomes" id="UP001149090">
    <property type="component" value="Unassembled WGS sequence"/>
</dbReference>
<evidence type="ECO:0000313" key="3">
    <source>
        <dbReference type="Proteomes" id="UP001149090"/>
    </source>
</evidence>
<protein>
    <submittedName>
        <fullName evidence="2">Metallophosphoesterase</fullName>
    </submittedName>
</protein>
<dbReference type="SUPFAM" id="SSF56300">
    <property type="entry name" value="Metallo-dependent phosphatases"/>
    <property type="match status" value="1"/>
</dbReference>
<evidence type="ECO:0000313" key="2">
    <source>
        <dbReference type="EMBL" id="KAJ5076716.1"/>
    </source>
</evidence>
<sequence length="282" mass="32199">MIEKNQFKALVLGDIHENVNELQEIFKKKFSLNNPFDFIFCTGDFLNLENDKKDKIVTEEQIKKGEEQISEMVDILKKYSNKVFYVPGNHDPISIYENSEKIKHPQEIKNIHGKVEKIAPKLFIAGIGGSVDAYDKSGLLWNGFPYKDEQKLKSDLENLEKLIEENSDGFDTQVIILSHTGPFGVGTTISWRNEKNGPIQGGSLVLHEWLESVRNNAKFEVLCNLHGHVHHGRGTSLFHNITTVNPGAIYKKQAALLNFSIHETSKKWTINSFEFCGDFFRF</sequence>
<gene>
    <name evidence="2" type="ORF">M0811_00033</name>
</gene>
<proteinExistence type="predicted"/>
<keyword evidence="3" id="KW-1185">Reference proteome</keyword>
<dbReference type="Gene3D" id="3.60.21.10">
    <property type="match status" value="1"/>
</dbReference>
<dbReference type="EMBL" id="JAPDFW010000059">
    <property type="protein sequence ID" value="KAJ5076716.1"/>
    <property type="molecule type" value="Genomic_DNA"/>
</dbReference>
<dbReference type="PANTHER" id="PTHR37523">
    <property type="entry name" value="METALLOPHOSPHOESTERASE"/>
    <property type="match status" value="1"/>
</dbReference>
<dbReference type="AlphaFoldDB" id="A0A9Q0LNB5"/>
<dbReference type="PANTHER" id="PTHR37523:SF1">
    <property type="entry name" value="CALCINEURIN-LIKE PHOSPHOESTERASE DOMAIN-CONTAINING PROTEIN"/>
    <property type="match status" value="1"/>
</dbReference>
<dbReference type="OMA" id="NVHGHTH"/>
<reference evidence="2" key="1">
    <citation type="submission" date="2022-10" db="EMBL/GenBank/DDBJ databases">
        <title>Novel sulphate-reducing endosymbionts in the free-living metamonad Anaeramoeba.</title>
        <authorList>
            <person name="Jerlstrom-Hultqvist J."/>
            <person name="Cepicka I."/>
            <person name="Gallot-Lavallee L."/>
            <person name="Salas-Leiva D."/>
            <person name="Curtis B.A."/>
            <person name="Zahonova K."/>
            <person name="Pipaliya S."/>
            <person name="Dacks J."/>
            <person name="Roger A.J."/>
        </authorList>
    </citation>
    <scope>NUCLEOTIDE SEQUENCE</scope>
    <source>
        <strain evidence="2">BMAN</strain>
    </source>
</reference>
<feature type="domain" description="Calcineurin-like phosphoesterase" evidence="1">
    <location>
        <begin position="8"/>
        <end position="231"/>
    </location>
</feature>
<evidence type="ECO:0000259" key="1">
    <source>
        <dbReference type="Pfam" id="PF00149"/>
    </source>
</evidence>
<name>A0A9Q0LNB5_ANAIG</name>
<dbReference type="InterPro" id="IPR029052">
    <property type="entry name" value="Metallo-depent_PP-like"/>
</dbReference>